<dbReference type="AlphaFoldDB" id="A0A0V1MKU1"/>
<dbReference type="EMBL" id="JYDO01000078">
    <property type="protein sequence ID" value="KRZ72481.1"/>
    <property type="molecule type" value="Genomic_DNA"/>
</dbReference>
<organism evidence="1 2">
    <name type="scientific">Trichinella papuae</name>
    <dbReference type="NCBI Taxonomy" id="268474"/>
    <lineage>
        <taxon>Eukaryota</taxon>
        <taxon>Metazoa</taxon>
        <taxon>Ecdysozoa</taxon>
        <taxon>Nematoda</taxon>
        <taxon>Enoplea</taxon>
        <taxon>Dorylaimia</taxon>
        <taxon>Trichinellida</taxon>
        <taxon>Trichinellidae</taxon>
        <taxon>Trichinella</taxon>
    </lineage>
</organism>
<name>A0A0V1MKU1_9BILA</name>
<accession>A0A0V1MKU1</accession>
<evidence type="ECO:0000313" key="1">
    <source>
        <dbReference type="EMBL" id="KRZ72481.1"/>
    </source>
</evidence>
<reference evidence="1 2" key="1">
    <citation type="submission" date="2015-01" db="EMBL/GenBank/DDBJ databases">
        <title>Evolution of Trichinella species and genotypes.</title>
        <authorList>
            <person name="Korhonen P.K."/>
            <person name="Edoardo P."/>
            <person name="Giuseppe L.R."/>
            <person name="Gasser R.B."/>
        </authorList>
    </citation>
    <scope>NUCLEOTIDE SEQUENCE [LARGE SCALE GENOMIC DNA]</scope>
    <source>
        <strain evidence="1">ISS1980</strain>
    </source>
</reference>
<comment type="caution">
    <text evidence="1">The sequence shown here is derived from an EMBL/GenBank/DDBJ whole genome shotgun (WGS) entry which is preliminary data.</text>
</comment>
<protein>
    <submittedName>
        <fullName evidence="1">Uncharacterized protein</fullName>
    </submittedName>
</protein>
<proteinExistence type="predicted"/>
<evidence type="ECO:0000313" key="2">
    <source>
        <dbReference type="Proteomes" id="UP000054843"/>
    </source>
</evidence>
<dbReference type="Proteomes" id="UP000054843">
    <property type="component" value="Unassembled WGS sequence"/>
</dbReference>
<keyword evidence="2" id="KW-1185">Reference proteome</keyword>
<gene>
    <name evidence="1" type="ORF">T10_11447</name>
</gene>
<sequence>MTISLLWMLPASSFLLIYHTSFDAIACVSDTTDFEETTRIRIKSTDVSSIQATRDNDKNGEKQGNCSVNKNIHSLKKSGDKSYRILLKIRLLKKKIYRGFSCRFLCVIVSVAWLSASTDNKFAVHAAQKIPNRSTHTLIRLGKFLSGITFCRQSSGFNYHAARPVRQNDNS</sequence>